<evidence type="ECO:0000313" key="3">
    <source>
        <dbReference type="Proteomes" id="UP000027222"/>
    </source>
</evidence>
<keyword evidence="3" id="KW-1185">Reference proteome</keyword>
<sequence length="146" mass="15797">MAAAPLPQFTPDLQPELVSGVQPPAQPANPPTPADVEGAMKLMAELRLHMAIPDAVVDAVTLYSADVIASSQLALIASAPGPTAIAHPAGPPHRRVQPWSSMRLQLSIVGWIASKGRQQLMVTWERVQGFRYPIQRCCFWTDPCPQ</sequence>
<dbReference type="AlphaFoldDB" id="A0A067SJ39"/>
<reference evidence="3" key="1">
    <citation type="journal article" date="2014" name="Proc. Natl. Acad. Sci. U.S.A.">
        <title>Extensive sampling of basidiomycete genomes demonstrates inadequacy of the white-rot/brown-rot paradigm for wood decay fungi.</title>
        <authorList>
            <person name="Riley R."/>
            <person name="Salamov A.A."/>
            <person name="Brown D.W."/>
            <person name="Nagy L.G."/>
            <person name="Floudas D."/>
            <person name="Held B.W."/>
            <person name="Levasseur A."/>
            <person name="Lombard V."/>
            <person name="Morin E."/>
            <person name="Otillar R."/>
            <person name="Lindquist E.A."/>
            <person name="Sun H."/>
            <person name="LaButti K.M."/>
            <person name="Schmutz J."/>
            <person name="Jabbour D."/>
            <person name="Luo H."/>
            <person name="Baker S.E."/>
            <person name="Pisabarro A.G."/>
            <person name="Walton J.D."/>
            <person name="Blanchette R.A."/>
            <person name="Henrissat B."/>
            <person name="Martin F."/>
            <person name="Cullen D."/>
            <person name="Hibbett D.S."/>
            <person name="Grigoriev I.V."/>
        </authorList>
    </citation>
    <scope>NUCLEOTIDE SEQUENCE [LARGE SCALE GENOMIC DNA]</scope>
    <source>
        <strain evidence="3">CBS 339.88</strain>
    </source>
</reference>
<dbReference type="EMBL" id="KL142395">
    <property type="protein sequence ID" value="KDR70930.1"/>
    <property type="molecule type" value="Genomic_DNA"/>
</dbReference>
<evidence type="ECO:0000256" key="1">
    <source>
        <dbReference type="SAM" id="MobiDB-lite"/>
    </source>
</evidence>
<feature type="compositionally biased region" description="Pro residues" evidence="1">
    <location>
        <begin position="24"/>
        <end position="33"/>
    </location>
</feature>
<name>A0A067SJ39_GALM3</name>
<proteinExistence type="predicted"/>
<accession>A0A067SJ39</accession>
<evidence type="ECO:0000313" key="2">
    <source>
        <dbReference type="EMBL" id="KDR70930.1"/>
    </source>
</evidence>
<protein>
    <submittedName>
        <fullName evidence="2">Uncharacterized protein</fullName>
    </submittedName>
</protein>
<feature type="region of interest" description="Disordered" evidence="1">
    <location>
        <begin position="1"/>
        <end position="35"/>
    </location>
</feature>
<dbReference type="HOGENOM" id="CLU_1777588_0_0_1"/>
<organism evidence="2 3">
    <name type="scientific">Galerina marginata (strain CBS 339.88)</name>
    <dbReference type="NCBI Taxonomy" id="685588"/>
    <lineage>
        <taxon>Eukaryota</taxon>
        <taxon>Fungi</taxon>
        <taxon>Dikarya</taxon>
        <taxon>Basidiomycota</taxon>
        <taxon>Agaricomycotina</taxon>
        <taxon>Agaricomycetes</taxon>
        <taxon>Agaricomycetidae</taxon>
        <taxon>Agaricales</taxon>
        <taxon>Agaricineae</taxon>
        <taxon>Strophariaceae</taxon>
        <taxon>Galerina</taxon>
    </lineage>
</organism>
<dbReference type="Proteomes" id="UP000027222">
    <property type="component" value="Unassembled WGS sequence"/>
</dbReference>
<gene>
    <name evidence="2" type="ORF">GALMADRAFT_813625</name>
</gene>